<feature type="transmembrane region" description="Helical" evidence="6">
    <location>
        <begin position="264"/>
        <end position="283"/>
    </location>
</feature>
<comment type="caution">
    <text evidence="8">The sequence shown here is derived from an EMBL/GenBank/DDBJ whole genome shotgun (WGS) entry which is preliminary data.</text>
</comment>
<feature type="transmembrane region" description="Helical" evidence="6">
    <location>
        <begin position="357"/>
        <end position="379"/>
    </location>
</feature>
<keyword evidence="9" id="KW-1185">Reference proteome</keyword>
<dbReference type="PANTHER" id="PTHR33406:SF13">
    <property type="entry name" value="MEMBRANE PROTEIN YDFJ"/>
    <property type="match status" value="1"/>
</dbReference>
<dbReference type="EMBL" id="WUBS01000020">
    <property type="protein sequence ID" value="NDL65623.1"/>
    <property type="molecule type" value="Genomic_DNA"/>
</dbReference>
<feature type="transmembrane region" description="Helical" evidence="6">
    <location>
        <begin position="747"/>
        <end position="769"/>
    </location>
</feature>
<dbReference type="InterPro" id="IPR050545">
    <property type="entry name" value="Mycobact_MmpL"/>
</dbReference>
<reference evidence="8 9" key="2">
    <citation type="submission" date="2020-02" db="EMBL/GenBank/DDBJ databases">
        <title>The new genus of Enterobacteriales.</title>
        <authorList>
            <person name="Kim I.S."/>
        </authorList>
    </citation>
    <scope>NUCLEOTIDE SEQUENCE [LARGE SCALE GENOMIC DNA]</scope>
    <source>
        <strain evidence="8 9">SAP-6</strain>
    </source>
</reference>
<dbReference type="SUPFAM" id="SSF82866">
    <property type="entry name" value="Multidrug efflux transporter AcrB transmembrane domain"/>
    <property type="match status" value="2"/>
</dbReference>
<feature type="transmembrane region" description="Helical" evidence="6">
    <location>
        <begin position="664"/>
        <end position="685"/>
    </location>
</feature>
<feature type="domain" description="Membrane transport protein MMPL" evidence="7">
    <location>
        <begin position="257"/>
        <end position="408"/>
    </location>
</feature>
<feature type="transmembrane region" description="Helical" evidence="6">
    <location>
        <begin position="722"/>
        <end position="741"/>
    </location>
</feature>
<evidence type="ECO:0000259" key="7">
    <source>
        <dbReference type="Pfam" id="PF03176"/>
    </source>
</evidence>
<evidence type="ECO:0000256" key="1">
    <source>
        <dbReference type="ARBA" id="ARBA00004651"/>
    </source>
</evidence>
<keyword evidence="2" id="KW-1003">Cell membrane</keyword>
<feature type="transmembrane region" description="Helical" evidence="6">
    <location>
        <begin position="290"/>
        <end position="311"/>
    </location>
</feature>
<proteinExistence type="predicted"/>
<name>A0A845SK34_9GAMM</name>
<dbReference type="PANTHER" id="PTHR33406">
    <property type="entry name" value="MEMBRANE PROTEIN MJ1562-RELATED"/>
    <property type="match status" value="1"/>
</dbReference>
<gene>
    <name evidence="8" type="ORF">GRH90_23085</name>
</gene>
<dbReference type="RefSeq" id="WP_162368334.1">
    <property type="nucleotide sequence ID" value="NZ_WUBS01000020.1"/>
</dbReference>
<keyword evidence="3 6" id="KW-0812">Transmembrane</keyword>
<keyword evidence="5 6" id="KW-0472">Membrane</keyword>
<keyword evidence="4 6" id="KW-1133">Transmembrane helix</keyword>
<dbReference type="InterPro" id="IPR004869">
    <property type="entry name" value="MMPL_dom"/>
</dbReference>
<organism evidence="8 9">
    <name type="scientific">Acerihabitans arboris</name>
    <dbReference type="NCBI Taxonomy" id="2691583"/>
    <lineage>
        <taxon>Bacteria</taxon>
        <taxon>Pseudomonadati</taxon>
        <taxon>Pseudomonadota</taxon>
        <taxon>Gammaproteobacteria</taxon>
        <taxon>Enterobacterales</taxon>
        <taxon>Pectobacteriaceae</taxon>
        <taxon>Acerihabitans</taxon>
    </lineage>
</organism>
<comment type="subcellular location">
    <subcellularLocation>
        <location evidence="1">Cell membrane</location>
        <topology evidence="1">Multi-pass membrane protein</topology>
    </subcellularLocation>
</comment>
<dbReference type="AlphaFoldDB" id="A0A845SK34"/>
<dbReference type="Pfam" id="PF03176">
    <property type="entry name" value="MMPL"/>
    <property type="match status" value="1"/>
</dbReference>
<protein>
    <submittedName>
        <fullName evidence="8">MMPL family transporter</fullName>
    </submittedName>
</protein>
<dbReference type="Proteomes" id="UP000461443">
    <property type="component" value="Unassembled WGS sequence"/>
</dbReference>
<feature type="transmembrane region" description="Helical" evidence="6">
    <location>
        <begin position="691"/>
        <end position="710"/>
    </location>
</feature>
<feature type="transmembrane region" description="Helical" evidence="6">
    <location>
        <begin position="437"/>
        <end position="456"/>
    </location>
</feature>
<feature type="transmembrane region" description="Helical" evidence="6">
    <location>
        <begin position="385"/>
        <end position="407"/>
    </location>
</feature>
<reference evidence="8 9" key="1">
    <citation type="submission" date="2019-12" db="EMBL/GenBank/DDBJ databases">
        <authorList>
            <person name="Lee S.D."/>
        </authorList>
    </citation>
    <scope>NUCLEOTIDE SEQUENCE [LARGE SCALE GENOMIC DNA]</scope>
    <source>
        <strain evidence="8 9">SAP-6</strain>
    </source>
</reference>
<evidence type="ECO:0000256" key="3">
    <source>
        <dbReference type="ARBA" id="ARBA00022692"/>
    </source>
</evidence>
<evidence type="ECO:0000256" key="5">
    <source>
        <dbReference type="ARBA" id="ARBA00023136"/>
    </source>
</evidence>
<dbReference type="Gene3D" id="1.20.1640.10">
    <property type="entry name" value="Multidrug efflux transporter AcrB transmembrane domain"/>
    <property type="match status" value="2"/>
</dbReference>
<evidence type="ECO:0000256" key="4">
    <source>
        <dbReference type="ARBA" id="ARBA00022989"/>
    </source>
</evidence>
<evidence type="ECO:0000313" key="8">
    <source>
        <dbReference type="EMBL" id="NDL65623.1"/>
    </source>
</evidence>
<feature type="transmembrane region" description="Helical" evidence="6">
    <location>
        <begin position="640"/>
        <end position="657"/>
    </location>
</feature>
<feature type="transmembrane region" description="Helical" evidence="6">
    <location>
        <begin position="317"/>
        <end position="337"/>
    </location>
</feature>
<evidence type="ECO:0000256" key="6">
    <source>
        <dbReference type="SAM" id="Phobius"/>
    </source>
</evidence>
<accession>A0A845SK34</accession>
<dbReference type="GO" id="GO:0005886">
    <property type="term" value="C:plasma membrane"/>
    <property type="evidence" value="ECO:0007669"/>
    <property type="project" value="UniProtKB-SubCell"/>
</dbReference>
<sequence>MTSSNALSSKSFSKFYLRAAAAWLMICLGLLLALVLLLPRSQVNSSVLALLPRQAMGQLPPAVYDGFTLRLDRQLVWMVSPAPGQGLAPVEWWARQVAALPGMGAVKGPMTGQQQQQWGQFYFQHRNAMIDDQTRARLQQGGGAQAEWIAAQLYSAFAGVGGQELKHDPLLLVRGSQLALQQSTGRLTLDNGWLTGRDPQGANWYLIHGELASSSYDMQSSHRVVLRLAQLREQLAARWPGARVLSRGTLFYSDFASQQARHDISTLGLATVIGVLLLVGLVFRSPLPLLCCALSVAVGALAGTVACLLVFGELHLMTLVMSISIVGISADYTLYYLTERLVHGGQNTPMASLRKVLPALLAALATTVAAYLIMLLAPFPGLRQLAVFAATGLTAACLTVVCWYPLLTRRLPVRPTPALPLIRAWLSAWRYRKTMRVGLPLALALFTLAGLLQLRVDDDIAQLQALPRQIHQQEEDIARLSGQGQDQKWFVVTGDSAEQTLQRMEQLAPRLAQAQTQGALAGYRLPPLLSQQRQRQDLALLTQAAPAIVERLERIGVGAAIPDLSPMPVLPADWLASVVSEGWRLLWLSLADGQSAVLIPVSGVTDSAALQHLAQLQPGVSWVDRKADFDEMFAAYRHKLGWLLLASIVVIALSFVVRQGWRQGLLSMIPTLLSLGAGLSVLALSGHALNLFSMLALVLVLGIGINYQLFFANPRGTPTTSMLAVTLAVMTTSLTLGMLIFSHTQAIASFGIVLFSGILTAFILSPLALPRGRGNN</sequence>
<evidence type="ECO:0000256" key="2">
    <source>
        <dbReference type="ARBA" id="ARBA00022475"/>
    </source>
</evidence>
<evidence type="ECO:0000313" key="9">
    <source>
        <dbReference type="Proteomes" id="UP000461443"/>
    </source>
</evidence>